<dbReference type="GeneID" id="118901167"/>
<name>A0A8B8YCQ9_BALMU</name>
<keyword evidence="6" id="KW-1185">Reference proteome</keyword>
<gene>
    <name evidence="7" type="primary">LOC118901167</name>
</gene>
<dbReference type="RefSeq" id="XP_036720152.1">
    <property type="nucleotide sequence ID" value="XM_036864257.1"/>
</dbReference>
<sequence>MFSIYSYVWDTFFYLLHSACNVAALKGETKNSRVPATPGDTGHGHSFCPGGSGASEEEEYDELIFPENREEGLSQDPTQDGSGGLREDEGTPQRLRLILVGKPGSGKSATGNSILGRRVFKSKVSARPVTKAFQRGRRAWAGKELEVIDTPGLLSPGAAPPGRARGGCEAIAFSSPGPHAVLLVTPLGRFTEEDREAVGRLQELFGAAILARTILVFTRKEELDGGSLEEYLRDTDNRELAKLDVLCERRHCGFNNKAQGPEQEAQLQELMRHIEGVLWEHEGRYYSRQAYRPPPAARSAPARAGGPGPPGPGKGSARSRAGRDCGASRRNLSALADSSWRGRPPDTRCISRSHGCFLRPPSAPGSGFQPLPGSLRPTGQVTAPPSVQGRVWGGERCAGS</sequence>
<evidence type="ECO:0000256" key="3">
    <source>
        <dbReference type="ARBA" id="ARBA00023134"/>
    </source>
</evidence>
<dbReference type="InterPro" id="IPR045058">
    <property type="entry name" value="GIMA/IAN/Toc"/>
</dbReference>
<evidence type="ECO:0000256" key="1">
    <source>
        <dbReference type="ARBA" id="ARBA00008535"/>
    </source>
</evidence>
<dbReference type="GO" id="GO:0005829">
    <property type="term" value="C:cytosol"/>
    <property type="evidence" value="ECO:0007669"/>
    <property type="project" value="TreeGrafter"/>
</dbReference>
<comment type="similarity">
    <text evidence="1">Belongs to the TRAFAC class TrmE-Era-EngA-EngB-Septin-like GTPase superfamily. AIG1/Toc34/Toc159-like paraseptin GTPase family. IAN subfamily.</text>
</comment>
<dbReference type="CDD" id="cd01852">
    <property type="entry name" value="AIG1"/>
    <property type="match status" value="1"/>
</dbReference>
<dbReference type="Gene3D" id="3.40.50.300">
    <property type="entry name" value="P-loop containing nucleotide triphosphate hydrolases"/>
    <property type="match status" value="1"/>
</dbReference>
<feature type="region of interest" description="Disordered" evidence="4">
    <location>
        <begin position="291"/>
        <end position="327"/>
    </location>
</feature>
<dbReference type="PANTHER" id="PTHR10903">
    <property type="entry name" value="GTPASE, IMAP FAMILY MEMBER-RELATED"/>
    <property type="match status" value="1"/>
</dbReference>
<keyword evidence="3" id="KW-0342">GTP-binding</keyword>
<dbReference type="OrthoDB" id="8954335at2759"/>
<feature type="domain" description="AIG1-type G" evidence="5">
    <location>
        <begin position="92"/>
        <end position="295"/>
    </location>
</feature>
<evidence type="ECO:0000256" key="2">
    <source>
        <dbReference type="ARBA" id="ARBA00022741"/>
    </source>
</evidence>
<organism evidence="6 7">
    <name type="scientific">Balaenoptera musculus</name>
    <name type="common">Blue whale</name>
    <dbReference type="NCBI Taxonomy" id="9771"/>
    <lineage>
        <taxon>Eukaryota</taxon>
        <taxon>Metazoa</taxon>
        <taxon>Chordata</taxon>
        <taxon>Craniata</taxon>
        <taxon>Vertebrata</taxon>
        <taxon>Euteleostomi</taxon>
        <taxon>Mammalia</taxon>
        <taxon>Eutheria</taxon>
        <taxon>Laurasiatheria</taxon>
        <taxon>Artiodactyla</taxon>
        <taxon>Whippomorpha</taxon>
        <taxon>Cetacea</taxon>
        <taxon>Mysticeti</taxon>
        <taxon>Balaenopteridae</taxon>
        <taxon>Balaenoptera</taxon>
    </lineage>
</organism>
<dbReference type="SUPFAM" id="SSF52540">
    <property type="entry name" value="P-loop containing nucleoside triphosphate hydrolases"/>
    <property type="match status" value="1"/>
</dbReference>
<keyword evidence="2" id="KW-0547">Nucleotide-binding</keyword>
<dbReference type="Proteomes" id="UP000694857">
    <property type="component" value="Chromosome 9"/>
</dbReference>
<dbReference type="PANTHER" id="PTHR10903:SF144">
    <property type="entry name" value="GTPASE IMAP FAMILY MEMBER 6"/>
    <property type="match status" value="1"/>
</dbReference>
<dbReference type="GO" id="GO:0005525">
    <property type="term" value="F:GTP binding"/>
    <property type="evidence" value="ECO:0007669"/>
    <property type="project" value="UniProtKB-KW"/>
</dbReference>
<dbReference type="Pfam" id="PF04548">
    <property type="entry name" value="AIG1"/>
    <property type="match status" value="1"/>
</dbReference>
<dbReference type="AlphaFoldDB" id="A0A8B8YCQ9"/>
<dbReference type="KEGG" id="bmus:118901167"/>
<proteinExistence type="inferred from homology"/>
<feature type="region of interest" description="Disordered" evidence="4">
    <location>
        <begin position="31"/>
        <end position="92"/>
    </location>
</feature>
<dbReference type="InterPro" id="IPR006703">
    <property type="entry name" value="G_AIG1"/>
</dbReference>
<reference evidence="7" key="1">
    <citation type="submission" date="2025-08" db="UniProtKB">
        <authorList>
            <consortium name="RefSeq"/>
        </authorList>
    </citation>
    <scope>IDENTIFICATION</scope>
    <source>
        <tissue evidence="7">Epidermis and Blubber</tissue>
    </source>
</reference>
<evidence type="ECO:0000313" key="6">
    <source>
        <dbReference type="Proteomes" id="UP000694857"/>
    </source>
</evidence>
<feature type="compositionally biased region" description="Low complexity" evidence="4">
    <location>
        <begin position="291"/>
        <end position="304"/>
    </location>
</feature>
<feature type="region of interest" description="Disordered" evidence="4">
    <location>
        <begin position="359"/>
        <end position="400"/>
    </location>
</feature>
<dbReference type="InterPro" id="IPR027417">
    <property type="entry name" value="P-loop_NTPase"/>
</dbReference>
<accession>A0A8B8YCQ9</accession>
<protein>
    <submittedName>
        <fullName evidence="7">GTPase IMAP family member 6-like</fullName>
    </submittedName>
</protein>
<dbReference type="FunFam" id="3.40.50.300:FF:000366">
    <property type="entry name" value="GTPase, IMAP family member 2"/>
    <property type="match status" value="1"/>
</dbReference>
<dbReference type="PROSITE" id="PS51720">
    <property type="entry name" value="G_AIG1"/>
    <property type="match status" value="1"/>
</dbReference>
<evidence type="ECO:0000313" key="7">
    <source>
        <dbReference type="RefSeq" id="XP_036720152.1"/>
    </source>
</evidence>
<evidence type="ECO:0000256" key="4">
    <source>
        <dbReference type="SAM" id="MobiDB-lite"/>
    </source>
</evidence>
<feature type="compositionally biased region" description="Acidic residues" evidence="4">
    <location>
        <begin position="55"/>
        <end position="64"/>
    </location>
</feature>
<evidence type="ECO:0000259" key="5">
    <source>
        <dbReference type="PROSITE" id="PS51720"/>
    </source>
</evidence>